<comment type="subcellular location">
    <subcellularLocation>
        <location evidence="1 6">Cytoplasm</location>
        <location evidence="1 6">Cytoskeleton</location>
        <location evidence="1 6">Microtubule organizing center</location>
    </subcellularLocation>
</comment>
<keyword evidence="5 6" id="KW-0206">Cytoskeleton</keyword>
<keyword evidence="11" id="KW-1185">Reference proteome</keyword>
<evidence type="ECO:0000313" key="10">
    <source>
        <dbReference type="EMBL" id="TFL03578.1"/>
    </source>
</evidence>
<reference evidence="10 11" key="1">
    <citation type="journal article" date="2019" name="Nat. Ecol. Evol.">
        <title>Megaphylogeny resolves global patterns of mushroom evolution.</title>
        <authorList>
            <person name="Varga T."/>
            <person name="Krizsan K."/>
            <person name="Foldi C."/>
            <person name="Dima B."/>
            <person name="Sanchez-Garcia M."/>
            <person name="Sanchez-Ramirez S."/>
            <person name="Szollosi G.J."/>
            <person name="Szarkandi J.G."/>
            <person name="Papp V."/>
            <person name="Albert L."/>
            <person name="Andreopoulos W."/>
            <person name="Angelini C."/>
            <person name="Antonin V."/>
            <person name="Barry K.W."/>
            <person name="Bougher N.L."/>
            <person name="Buchanan P."/>
            <person name="Buyck B."/>
            <person name="Bense V."/>
            <person name="Catcheside P."/>
            <person name="Chovatia M."/>
            <person name="Cooper J."/>
            <person name="Damon W."/>
            <person name="Desjardin D."/>
            <person name="Finy P."/>
            <person name="Geml J."/>
            <person name="Haridas S."/>
            <person name="Hughes K."/>
            <person name="Justo A."/>
            <person name="Karasinski D."/>
            <person name="Kautmanova I."/>
            <person name="Kiss B."/>
            <person name="Kocsube S."/>
            <person name="Kotiranta H."/>
            <person name="LaButti K.M."/>
            <person name="Lechner B.E."/>
            <person name="Liimatainen K."/>
            <person name="Lipzen A."/>
            <person name="Lukacs Z."/>
            <person name="Mihaltcheva S."/>
            <person name="Morgado L.N."/>
            <person name="Niskanen T."/>
            <person name="Noordeloos M.E."/>
            <person name="Ohm R.A."/>
            <person name="Ortiz-Santana B."/>
            <person name="Ovrebo C."/>
            <person name="Racz N."/>
            <person name="Riley R."/>
            <person name="Savchenko A."/>
            <person name="Shiryaev A."/>
            <person name="Soop K."/>
            <person name="Spirin V."/>
            <person name="Szebenyi C."/>
            <person name="Tomsovsky M."/>
            <person name="Tulloss R.E."/>
            <person name="Uehling J."/>
            <person name="Grigoriev I.V."/>
            <person name="Vagvolgyi C."/>
            <person name="Papp T."/>
            <person name="Martin F.M."/>
            <person name="Miettinen O."/>
            <person name="Hibbett D.S."/>
            <person name="Nagy L.G."/>
        </authorList>
    </citation>
    <scope>NUCLEOTIDE SEQUENCE [LARGE SCALE GENOMIC DNA]</scope>
    <source>
        <strain evidence="10 11">CBS 309.79</strain>
    </source>
</reference>
<dbReference type="GO" id="GO:0031122">
    <property type="term" value="P:cytoplasmic microtubule organization"/>
    <property type="evidence" value="ECO:0007669"/>
    <property type="project" value="TreeGrafter"/>
</dbReference>
<feature type="domain" description="Gamma tubulin complex component C-terminal" evidence="8">
    <location>
        <begin position="290"/>
        <end position="727"/>
    </location>
</feature>
<dbReference type="GO" id="GO:0007020">
    <property type="term" value="P:microtubule nucleation"/>
    <property type="evidence" value="ECO:0007669"/>
    <property type="project" value="InterPro"/>
</dbReference>
<dbReference type="Proteomes" id="UP000305067">
    <property type="component" value="Unassembled WGS sequence"/>
</dbReference>
<sequence length="751" mass="83329">MITEILLILAGHSDEGLFRDQIIHPTFAPLLHPGEKQCLESLGTTASRYRRIKLSCENASASSSRYIRALSATLDSLLTEEYEALVLSTEAKVLHRDPELVASGSFVPLSAIRTIFAPWDTPFCALVSLFDELEARETWPPGPLIDLLLHRCRTGVHRVADIFLRLSNAVQRVWRSQVMAFMFHGSLSRQDPLASSSSFALLPGSMPSCVSAEIQDSISYVGRAIATVKAAKWQAQPPRSMALEQTKLLESVLPENQHAFNVVIQRIRVDVSEWLWSNVLTRSMVEDAVESLSNYFLLRNGEFSLALIREIDQLKTARLTSRSGSAAMIREQDLNTALLRASLGTTAQQDPALALLAFSLPSGPLRPLLPSLANTSRNRTQSNIVELTEFDDLLLGSRLLLSYSVTWPLDLFLHPSELQIYAALFSYLSSLRKTHTRLHTCWTSLSNAQRARRRWTGLSEGGTAEDLDVRKQLLRCGWGVVRDMGWFLDTVLGYVMTDVVDTEYRSLKNLLSRSTASRPPASASGRLSASVHSQDRGGIPPAASSASVAPGLHSGNSLLLDFTTLRTIHTTYLERVYTGCLLSYPSLSSTLRDILDTCERFVAHVERWGGDVLPALLFEGSINGEDKVGAMVQERWEIVAEINNDLHRLFTNFYDQLSLSISQQPLSDASKSMMMNGSTTQQHHFTRGLNPSSAHTTMLRRKGVEGVMGADVRRHVERLLLRLDFNGGLSRSSERRERDDEGDILKAGGLA</sequence>
<keyword evidence="3 6" id="KW-0963">Cytoplasm</keyword>
<feature type="region of interest" description="Disordered" evidence="7">
    <location>
        <begin position="730"/>
        <end position="751"/>
    </location>
</feature>
<feature type="compositionally biased region" description="Low complexity" evidence="7">
    <location>
        <begin position="515"/>
        <end position="530"/>
    </location>
</feature>
<dbReference type="GO" id="GO:0005874">
    <property type="term" value="C:microtubule"/>
    <property type="evidence" value="ECO:0007669"/>
    <property type="project" value="UniProtKB-KW"/>
</dbReference>
<evidence type="ECO:0000256" key="4">
    <source>
        <dbReference type="ARBA" id="ARBA00022701"/>
    </source>
</evidence>
<dbReference type="PANTHER" id="PTHR19302:SF27">
    <property type="entry name" value="GAMMA-TUBULIN COMPLEX COMPONENT 4"/>
    <property type="match status" value="1"/>
</dbReference>
<feature type="domain" description="Gamma tubulin complex component protein N-terminal" evidence="9">
    <location>
        <begin position="2"/>
        <end position="277"/>
    </location>
</feature>
<dbReference type="EMBL" id="ML178820">
    <property type="protein sequence ID" value="TFL03578.1"/>
    <property type="molecule type" value="Genomic_DNA"/>
</dbReference>
<dbReference type="InterPro" id="IPR007259">
    <property type="entry name" value="GCP"/>
</dbReference>
<dbReference type="Pfam" id="PF04130">
    <property type="entry name" value="GCP_C_terminal"/>
    <property type="match status" value="1"/>
</dbReference>
<feature type="region of interest" description="Disordered" evidence="7">
    <location>
        <begin position="515"/>
        <end position="548"/>
    </location>
</feature>
<dbReference type="GO" id="GO:0000278">
    <property type="term" value="P:mitotic cell cycle"/>
    <property type="evidence" value="ECO:0007669"/>
    <property type="project" value="TreeGrafter"/>
</dbReference>
<dbReference type="GO" id="GO:0000930">
    <property type="term" value="C:gamma-tubulin complex"/>
    <property type="evidence" value="ECO:0007669"/>
    <property type="project" value="TreeGrafter"/>
</dbReference>
<evidence type="ECO:0000256" key="1">
    <source>
        <dbReference type="ARBA" id="ARBA00004267"/>
    </source>
</evidence>
<keyword evidence="4 6" id="KW-0493">Microtubule</keyword>
<evidence type="ECO:0000259" key="9">
    <source>
        <dbReference type="Pfam" id="PF17681"/>
    </source>
</evidence>
<dbReference type="InterPro" id="IPR040457">
    <property type="entry name" value="GCP_C"/>
</dbReference>
<dbReference type="Gene3D" id="1.20.120.1900">
    <property type="entry name" value="Gamma-tubulin complex, C-terminal domain"/>
    <property type="match status" value="1"/>
</dbReference>
<dbReference type="OrthoDB" id="1608002at2759"/>
<dbReference type="GO" id="GO:0051011">
    <property type="term" value="F:microtubule minus-end binding"/>
    <property type="evidence" value="ECO:0007669"/>
    <property type="project" value="TreeGrafter"/>
</dbReference>
<gene>
    <name evidence="10" type="ORF">BDV98DRAFT_649070</name>
</gene>
<dbReference type="GO" id="GO:0000922">
    <property type="term" value="C:spindle pole"/>
    <property type="evidence" value="ECO:0007669"/>
    <property type="project" value="InterPro"/>
</dbReference>
<dbReference type="PANTHER" id="PTHR19302">
    <property type="entry name" value="GAMMA TUBULIN COMPLEX PROTEIN"/>
    <property type="match status" value="1"/>
</dbReference>
<dbReference type="STRING" id="1884261.A0A5C3QQC2"/>
<evidence type="ECO:0000313" key="11">
    <source>
        <dbReference type="Proteomes" id="UP000305067"/>
    </source>
</evidence>
<evidence type="ECO:0000256" key="5">
    <source>
        <dbReference type="ARBA" id="ARBA00023212"/>
    </source>
</evidence>
<organism evidence="10 11">
    <name type="scientific">Pterulicium gracile</name>
    <dbReference type="NCBI Taxonomy" id="1884261"/>
    <lineage>
        <taxon>Eukaryota</taxon>
        <taxon>Fungi</taxon>
        <taxon>Dikarya</taxon>
        <taxon>Basidiomycota</taxon>
        <taxon>Agaricomycotina</taxon>
        <taxon>Agaricomycetes</taxon>
        <taxon>Agaricomycetidae</taxon>
        <taxon>Agaricales</taxon>
        <taxon>Pleurotineae</taxon>
        <taxon>Pterulaceae</taxon>
        <taxon>Pterulicium</taxon>
    </lineage>
</organism>
<name>A0A5C3QQC2_9AGAR</name>
<evidence type="ECO:0000259" key="8">
    <source>
        <dbReference type="Pfam" id="PF04130"/>
    </source>
</evidence>
<dbReference type="GO" id="GO:0051225">
    <property type="term" value="P:spindle assembly"/>
    <property type="evidence" value="ECO:0007669"/>
    <property type="project" value="TreeGrafter"/>
</dbReference>
<dbReference type="Pfam" id="PF17681">
    <property type="entry name" value="GCP_N_terminal"/>
    <property type="match status" value="1"/>
</dbReference>
<dbReference type="GO" id="GO:0051321">
    <property type="term" value="P:meiotic cell cycle"/>
    <property type="evidence" value="ECO:0007669"/>
    <property type="project" value="TreeGrafter"/>
</dbReference>
<dbReference type="InterPro" id="IPR041470">
    <property type="entry name" value="GCP_N"/>
</dbReference>
<protein>
    <recommendedName>
        <fullName evidence="6">Spindle pole body component</fullName>
    </recommendedName>
</protein>
<dbReference type="AlphaFoldDB" id="A0A5C3QQC2"/>
<dbReference type="GO" id="GO:0043015">
    <property type="term" value="F:gamma-tubulin binding"/>
    <property type="evidence" value="ECO:0007669"/>
    <property type="project" value="InterPro"/>
</dbReference>
<evidence type="ECO:0000256" key="7">
    <source>
        <dbReference type="SAM" id="MobiDB-lite"/>
    </source>
</evidence>
<accession>A0A5C3QQC2</accession>
<proteinExistence type="inferred from homology"/>
<comment type="similarity">
    <text evidence="2 6">Belongs to the TUBGCP family.</text>
</comment>
<dbReference type="GO" id="GO:0044732">
    <property type="term" value="C:mitotic spindle pole body"/>
    <property type="evidence" value="ECO:0007669"/>
    <property type="project" value="TreeGrafter"/>
</dbReference>
<evidence type="ECO:0000256" key="6">
    <source>
        <dbReference type="RuleBase" id="RU363050"/>
    </source>
</evidence>
<dbReference type="InterPro" id="IPR042241">
    <property type="entry name" value="GCP_C_sf"/>
</dbReference>
<evidence type="ECO:0000256" key="2">
    <source>
        <dbReference type="ARBA" id="ARBA00010337"/>
    </source>
</evidence>
<evidence type="ECO:0000256" key="3">
    <source>
        <dbReference type="ARBA" id="ARBA00022490"/>
    </source>
</evidence>